<dbReference type="PANTHER" id="PTHR37318">
    <property type="entry name" value="BSL7504 PROTEIN"/>
    <property type="match status" value="1"/>
</dbReference>
<accession>A0A6I8LKI5</accession>
<dbReference type="Proteomes" id="UP000399805">
    <property type="component" value="Unassembled WGS sequence"/>
</dbReference>
<dbReference type="InterPro" id="IPR011991">
    <property type="entry name" value="ArsR-like_HTH"/>
</dbReference>
<keyword evidence="3" id="KW-1185">Reference proteome</keyword>
<dbReference type="GO" id="GO:0003700">
    <property type="term" value="F:DNA-binding transcription factor activity"/>
    <property type="evidence" value="ECO:0007669"/>
    <property type="project" value="InterPro"/>
</dbReference>
<dbReference type="InterPro" id="IPR027395">
    <property type="entry name" value="WH_DNA-bd_dom"/>
</dbReference>
<sequence length="110" mass="12175">MTRSRETEPGTAAEDGFDHLIHAPVRLRVCAALEPVREIEFGALLTLLDISKSALSKHIAALAEAGYVTQRRAVRDTRQRVWLHLSETGRSAYRGHVAALHRIVGDARIP</sequence>
<dbReference type="RefSeq" id="WP_155542708.1">
    <property type="nucleotide sequence ID" value="NZ_CABVGP010000001.1"/>
</dbReference>
<feature type="domain" description="HTH arsR-type" evidence="1">
    <location>
        <begin position="15"/>
        <end position="106"/>
    </location>
</feature>
<dbReference type="CDD" id="cd00090">
    <property type="entry name" value="HTH_ARSR"/>
    <property type="match status" value="1"/>
</dbReference>
<proteinExistence type="predicted"/>
<dbReference type="InterPro" id="IPR036390">
    <property type="entry name" value="WH_DNA-bd_sf"/>
</dbReference>
<dbReference type="SUPFAM" id="SSF46785">
    <property type="entry name" value="Winged helix' DNA-binding domain"/>
    <property type="match status" value="1"/>
</dbReference>
<evidence type="ECO:0000259" key="1">
    <source>
        <dbReference type="SMART" id="SM00418"/>
    </source>
</evidence>
<dbReference type="PANTHER" id="PTHR37318:SF1">
    <property type="entry name" value="BSL7504 PROTEIN"/>
    <property type="match status" value="1"/>
</dbReference>
<dbReference type="InterPro" id="IPR001845">
    <property type="entry name" value="HTH_ArsR_DNA-bd_dom"/>
</dbReference>
<protein>
    <submittedName>
        <fullName evidence="2">Transcriptional regulator</fullName>
    </submittedName>
</protein>
<dbReference type="AlphaFoldDB" id="A0A6I8LKI5"/>
<dbReference type="Pfam" id="PF13601">
    <property type="entry name" value="HTH_34"/>
    <property type="match status" value="1"/>
</dbReference>
<dbReference type="SMART" id="SM00418">
    <property type="entry name" value="HTH_ARSR"/>
    <property type="match status" value="1"/>
</dbReference>
<evidence type="ECO:0000313" key="2">
    <source>
        <dbReference type="EMBL" id="VVJ17561.1"/>
    </source>
</evidence>
<name>A0A6I8LKI5_9PSEU</name>
<dbReference type="EMBL" id="CABVGP010000001">
    <property type="protein sequence ID" value="VVJ17561.1"/>
    <property type="molecule type" value="Genomic_DNA"/>
</dbReference>
<organism evidence="2 3">
    <name type="scientific">Amycolatopsis camponoti</name>
    <dbReference type="NCBI Taxonomy" id="2606593"/>
    <lineage>
        <taxon>Bacteria</taxon>
        <taxon>Bacillati</taxon>
        <taxon>Actinomycetota</taxon>
        <taxon>Actinomycetes</taxon>
        <taxon>Pseudonocardiales</taxon>
        <taxon>Pseudonocardiaceae</taxon>
        <taxon>Amycolatopsis</taxon>
    </lineage>
</organism>
<gene>
    <name evidence="2" type="ORF">AA23TX_02582</name>
</gene>
<dbReference type="InterPro" id="IPR036388">
    <property type="entry name" value="WH-like_DNA-bd_sf"/>
</dbReference>
<reference evidence="2 3" key="1">
    <citation type="submission" date="2019-09" db="EMBL/GenBank/DDBJ databases">
        <authorList>
            <person name="Leyn A S."/>
        </authorList>
    </citation>
    <scope>NUCLEOTIDE SEQUENCE [LARGE SCALE GENOMIC DNA]</scope>
    <source>
        <strain evidence="2">AA231_1</strain>
    </source>
</reference>
<evidence type="ECO:0000313" key="3">
    <source>
        <dbReference type="Proteomes" id="UP000399805"/>
    </source>
</evidence>
<dbReference type="Gene3D" id="1.10.10.10">
    <property type="entry name" value="Winged helix-like DNA-binding domain superfamily/Winged helix DNA-binding domain"/>
    <property type="match status" value="1"/>
</dbReference>